<dbReference type="PIRSF" id="PIRSF006232">
    <property type="entry name" value="Pirin"/>
    <property type="match status" value="1"/>
</dbReference>
<evidence type="ECO:0000256" key="1">
    <source>
        <dbReference type="ARBA" id="ARBA00008416"/>
    </source>
</evidence>
<keyword evidence="5" id="KW-0223">Dioxygenase</keyword>
<feature type="domain" description="Pirin N-terminal" evidence="3">
    <location>
        <begin position="15"/>
        <end position="122"/>
    </location>
</feature>
<dbReference type="GO" id="GO:0051213">
    <property type="term" value="F:dioxygenase activity"/>
    <property type="evidence" value="ECO:0007669"/>
    <property type="project" value="UniProtKB-KW"/>
</dbReference>
<dbReference type="InterPro" id="IPR012093">
    <property type="entry name" value="Pirin"/>
</dbReference>
<dbReference type="EMBL" id="BJCL01000006">
    <property type="protein sequence ID" value="GCL63690.1"/>
    <property type="molecule type" value="Genomic_DNA"/>
</dbReference>
<accession>A0A480AS70</accession>
<gene>
    <name evidence="5" type="ORF">AQPW35_27710</name>
</gene>
<dbReference type="InterPro" id="IPR011051">
    <property type="entry name" value="RmlC_Cupin_sf"/>
</dbReference>
<dbReference type="Pfam" id="PF02678">
    <property type="entry name" value="Pirin"/>
    <property type="match status" value="1"/>
</dbReference>
<organism evidence="5 6">
    <name type="scientific">Pseudaquabacterium pictum</name>
    <dbReference type="NCBI Taxonomy" id="2315236"/>
    <lineage>
        <taxon>Bacteria</taxon>
        <taxon>Pseudomonadati</taxon>
        <taxon>Pseudomonadota</taxon>
        <taxon>Betaproteobacteria</taxon>
        <taxon>Burkholderiales</taxon>
        <taxon>Sphaerotilaceae</taxon>
        <taxon>Pseudaquabacterium</taxon>
    </lineage>
</organism>
<keyword evidence="5" id="KW-0560">Oxidoreductase</keyword>
<evidence type="ECO:0000259" key="3">
    <source>
        <dbReference type="Pfam" id="PF02678"/>
    </source>
</evidence>
<dbReference type="Pfam" id="PF17954">
    <property type="entry name" value="Pirin_C_2"/>
    <property type="match status" value="1"/>
</dbReference>
<sequence>MDASFQIRRAADRGHAANDWLDAHFSFSFGDWHDPLWPRFGPLLAINEDRVQPGRGFAMHPHANLEILMLPRQGRIEHRDNFGGHTTIAPGELMRMRAGTGIRHSQMNPSADEIDHHFQIWLAPRTTGVEPQVQTLRLMPPVAGSWVVIASAAGADGLPIDADATVSWGRADKGAPLALPARPAKSRYLHVMCGELSVNGQPLCAGDALVLPDAAQPLMLAARHGAEVLGFELPGIR</sequence>
<name>A0A480AS70_9BURK</name>
<evidence type="ECO:0000256" key="2">
    <source>
        <dbReference type="RuleBase" id="RU003457"/>
    </source>
</evidence>
<dbReference type="PANTHER" id="PTHR43212:SF3">
    <property type="entry name" value="QUERCETIN 2,3-DIOXYGENASE"/>
    <property type="match status" value="1"/>
</dbReference>
<protein>
    <submittedName>
        <fullName evidence="5">Quercetin 2,3-dioxygenase</fullName>
    </submittedName>
</protein>
<proteinExistence type="inferred from homology"/>
<dbReference type="InterPro" id="IPR041602">
    <property type="entry name" value="Quercetinase_C"/>
</dbReference>
<dbReference type="InterPro" id="IPR014710">
    <property type="entry name" value="RmlC-like_jellyroll"/>
</dbReference>
<dbReference type="AlphaFoldDB" id="A0A480AS70"/>
<keyword evidence="6" id="KW-1185">Reference proteome</keyword>
<dbReference type="InterPro" id="IPR003829">
    <property type="entry name" value="Pirin_N_dom"/>
</dbReference>
<dbReference type="Gene3D" id="2.60.120.10">
    <property type="entry name" value="Jelly Rolls"/>
    <property type="match status" value="2"/>
</dbReference>
<evidence type="ECO:0000313" key="5">
    <source>
        <dbReference type="EMBL" id="GCL63690.1"/>
    </source>
</evidence>
<dbReference type="CDD" id="cd02910">
    <property type="entry name" value="cupin_Yhhw_N"/>
    <property type="match status" value="1"/>
</dbReference>
<comment type="similarity">
    <text evidence="1 2">Belongs to the pirin family.</text>
</comment>
<reference evidence="6" key="1">
    <citation type="submission" date="2019-03" db="EMBL/GenBank/DDBJ databases">
        <title>Aquabacterium pictum sp.nov., the first bacteriochlorophyll a-containing freshwater bacterium in the genus Aquabacterium of the class Betaproteobacteria.</title>
        <authorList>
            <person name="Hirose S."/>
            <person name="Tank M."/>
            <person name="Hara E."/>
            <person name="Tamaki H."/>
            <person name="Takaichi S."/>
            <person name="Haruta S."/>
            <person name="Hanada S."/>
        </authorList>
    </citation>
    <scope>NUCLEOTIDE SEQUENCE [LARGE SCALE GENOMIC DNA]</scope>
    <source>
        <strain evidence="6">W35</strain>
    </source>
</reference>
<dbReference type="Proteomes" id="UP000301751">
    <property type="component" value="Unassembled WGS sequence"/>
</dbReference>
<feature type="domain" description="Quercetin 2,3-dioxygenase C-terminal cupin" evidence="4">
    <location>
        <begin position="148"/>
        <end position="233"/>
    </location>
</feature>
<evidence type="ECO:0000313" key="6">
    <source>
        <dbReference type="Proteomes" id="UP000301751"/>
    </source>
</evidence>
<dbReference type="SUPFAM" id="SSF51182">
    <property type="entry name" value="RmlC-like cupins"/>
    <property type="match status" value="1"/>
</dbReference>
<dbReference type="PANTHER" id="PTHR43212">
    <property type="entry name" value="QUERCETIN 2,3-DIOXYGENASE"/>
    <property type="match status" value="1"/>
</dbReference>
<comment type="caution">
    <text evidence="5">The sequence shown here is derived from an EMBL/GenBank/DDBJ whole genome shotgun (WGS) entry which is preliminary data.</text>
</comment>
<evidence type="ECO:0000259" key="4">
    <source>
        <dbReference type="Pfam" id="PF17954"/>
    </source>
</evidence>